<reference evidence="1 2" key="1">
    <citation type="journal article" date="2018" name="Nat. Ecol. Evol.">
        <title>Genomic signatures of mitonuclear coevolution across populations of Tigriopus californicus.</title>
        <authorList>
            <person name="Barreto F.S."/>
            <person name="Watson E.T."/>
            <person name="Lima T.G."/>
            <person name="Willett C.S."/>
            <person name="Edmands S."/>
            <person name="Li W."/>
            <person name="Burton R.S."/>
        </authorList>
    </citation>
    <scope>NUCLEOTIDE SEQUENCE [LARGE SCALE GENOMIC DNA]</scope>
    <source>
        <strain evidence="1 2">San Diego</strain>
    </source>
</reference>
<accession>A0A553NP84</accession>
<name>A0A553NP84_TIGCA</name>
<proteinExistence type="predicted"/>
<comment type="caution">
    <text evidence="1">The sequence shown here is derived from an EMBL/GenBank/DDBJ whole genome shotgun (WGS) entry which is preliminary data.</text>
</comment>
<protein>
    <submittedName>
        <fullName evidence="1">Uncharacterized protein</fullName>
    </submittedName>
</protein>
<dbReference type="AlphaFoldDB" id="A0A553NP84"/>
<keyword evidence="2" id="KW-1185">Reference proteome</keyword>
<organism evidence="1 2">
    <name type="scientific">Tigriopus californicus</name>
    <name type="common">Marine copepod</name>
    <dbReference type="NCBI Taxonomy" id="6832"/>
    <lineage>
        <taxon>Eukaryota</taxon>
        <taxon>Metazoa</taxon>
        <taxon>Ecdysozoa</taxon>
        <taxon>Arthropoda</taxon>
        <taxon>Crustacea</taxon>
        <taxon>Multicrustacea</taxon>
        <taxon>Hexanauplia</taxon>
        <taxon>Copepoda</taxon>
        <taxon>Harpacticoida</taxon>
        <taxon>Harpacticidae</taxon>
        <taxon>Tigriopus</taxon>
    </lineage>
</organism>
<dbReference type="EMBL" id="VCGU01000011">
    <property type="protein sequence ID" value="TRY67217.1"/>
    <property type="molecule type" value="Genomic_DNA"/>
</dbReference>
<sequence>MPERSDLLHDDQISWPIVCGITSDLDENNEIRDLQIEGLKSQAKQDSGYCELVEQIRRGFPNKRNLFSESGKNFLVYVDRYSGWIALHQFKQSRTTSNNIIKPLERWFVDYGESGLSPSELVFGRQMRSVIPSLPPISTLGRGDGHSTFISPELHPRKHLSSLKIGERVRVQDHLSKRWNITAWWKAKQVTDGLEFGCQVVACGGATDVSYAPNFNSRPIRLLLRIKF</sequence>
<evidence type="ECO:0000313" key="2">
    <source>
        <dbReference type="Proteomes" id="UP000318571"/>
    </source>
</evidence>
<dbReference type="Proteomes" id="UP000318571">
    <property type="component" value="Chromosome 4"/>
</dbReference>
<evidence type="ECO:0000313" key="1">
    <source>
        <dbReference type="EMBL" id="TRY67217.1"/>
    </source>
</evidence>
<gene>
    <name evidence="1" type="ORF">TCAL_15841</name>
</gene>